<feature type="transmembrane region" description="Helical" evidence="2">
    <location>
        <begin position="81"/>
        <end position="101"/>
    </location>
</feature>
<dbReference type="PANTHER" id="PTHR14096">
    <property type="entry name" value="APOLIPOPROTEIN L"/>
    <property type="match status" value="1"/>
</dbReference>
<proteinExistence type="inferred from homology"/>
<feature type="transmembrane region" description="Helical" evidence="2">
    <location>
        <begin position="13"/>
        <end position="30"/>
    </location>
</feature>
<dbReference type="Ensembl" id="ENSSFAT00005008366.1">
    <property type="protein sequence ID" value="ENSSFAP00005007967.1"/>
    <property type="gene ID" value="ENSSFAG00005004697.1"/>
</dbReference>
<reference evidence="3" key="2">
    <citation type="submission" date="2025-08" db="UniProtKB">
        <authorList>
            <consortium name="Ensembl"/>
        </authorList>
    </citation>
    <scope>IDENTIFICATION</scope>
</reference>
<evidence type="ECO:0000313" key="4">
    <source>
        <dbReference type="Proteomes" id="UP000472267"/>
    </source>
</evidence>
<keyword evidence="2" id="KW-0812">Transmembrane</keyword>
<dbReference type="AlphaFoldDB" id="A0A672FPP6"/>
<protein>
    <submittedName>
        <fullName evidence="3">Uncharacterized protein</fullName>
    </submittedName>
</protein>
<sequence>ITNIFYVNYERKYIYSNYIFFSSLALFRSFHKRAVNVTKALRLYNHLMIKRKDNLKNILTEFKAICGTLDKIQKKNRTMSIAGGTTGAVGGMTAVMGIALAPATIGASLVATLVGAGMVASAGAMGAHAAKANKKIVDRVTVEKLLYDYKANIIDLELCLHFILVGMNELRRHDVARLHRAGAEPEAVKMAHRSEAVYRYNTKNSRATSTPNTSEKLLLAFVKEMDQYFSERDVTLRKSTKSKFSGRVCLLAENLQDELDYLNDMWGIFSS</sequence>
<feature type="transmembrane region" description="Helical" evidence="2">
    <location>
        <begin position="107"/>
        <end position="130"/>
    </location>
</feature>
<dbReference type="Pfam" id="PF05461">
    <property type="entry name" value="ApoL"/>
    <property type="match status" value="1"/>
</dbReference>
<comment type="similarity">
    <text evidence="1">Belongs to the apolipoprotein L family.</text>
</comment>
<keyword evidence="2" id="KW-0472">Membrane</keyword>
<organism evidence="3 4">
    <name type="scientific">Salarias fasciatus</name>
    <name type="common">Jewelled blenny</name>
    <name type="synonym">Blennius fasciatus</name>
    <dbReference type="NCBI Taxonomy" id="181472"/>
    <lineage>
        <taxon>Eukaryota</taxon>
        <taxon>Metazoa</taxon>
        <taxon>Chordata</taxon>
        <taxon>Craniata</taxon>
        <taxon>Vertebrata</taxon>
        <taxon>Euteleostomi</taxon>
        <taxon>Actinopterygii</taxon>
        <taxon>Neopterygii</taxon>
        <taxon>Teleostei</taxon>
        <taxon>Neoteleostei</taxon>
        <taxon>Acanthomorphata</taxon>
        <taxon>Ovalentaria</taxon>
        <taxon>Blenniimorphae</taxon>
        <taxon>Blenniiformes</taxon>
        <taxon>Blennioidei</taxon>
        <taxon>Blenniidae</taxon>
        <taxon>Salariinae</taxon>
        <taxon>Salarias</taxon>
    </lineage>
</organism>
<evidence type="ECO:0000256" key="2">
    <source>
        <dbReference type="SAM" id="Phobius"/>
    </source>
</evidence>
<dbReference type="GO" id="GO:0006869">
    <property type="term" value="P:lipid transport"/>
    <property type="evidence" value="ECO:0007669"/>
    <property type="project" value="InterPro"/>
</dbReference>
<accession>A0A672FPP6</accession>
<dbReference type="InParanoid" id="A0A672FPP6"/>
<keyword evidence="2" id="KW-1133">Transmembrane helix</keyword>
<dbReference type="OMA" id="MICFPQD"/>
<keyword evidence="4" id="KW-1185">Reference proteome</keyword>
<reference evidence="3" key="3">
    <citation type="submission" date="2025-09" db="UniProtKB">
        <authorList>
            <consortium name="Ensembl"/>
        </authorList>
    </citation>
    <scope>IDENTIFICATION</scope>
</reference>
<evidence type="ECO:0000256" key="1">
    <source>
        <dbReference type="ARBA" id="ARBA00010090"/>
    </source>
</evidence>
<evidence type="ECO:0000313" key="3">
    <source>
        <dbReference type="Ensembl" id="ENSSFAP00005007967.1"/>
    </source>
</evidence>
<dbReference type="GO" id="GO:0016020">
    <property type="term" value="C:membrane"/>
    <property type="evidence" value="ECO:0007669"/>
    <property type="project" value="TreeGrafter"/>
</dbReference>
<dbReference type="PANTHER" id="PTHR14096:SF59">
    <property type="entry name" value="APOLIPOPROTEIN L, 1 ISOFORM X1"/>
    <property type="match status" value="1"/>
</dbReference>
<dbReference type="GO" id="GO:0005576">
    <property type="term" value="C:extracellular region"/>
    <property type="evidence" value="ECO:0007669"/>
    <property type="project" value="InterPro"/>
</dbReference>
<name>A0A672FPP6_SALFA</name>
<reference evidence="3" key="1">
    <citation type="submission" date="2019-06" db="EMBL/GenBank/DDBJ databases">
        <authorList>
            <consortium name="Wellcome Sanger Institute Data Sharing"/>
        </authorList>
    </citation>
    <scope>NUCLEOTIDE SEQUENCE [LARGE SCALE GENOMIC DNA]</scope>
</reference>
<dbReference type="InterPro" id="IPR008405">
    <property type="entry name" value="ApoL"/>
</dbReference>
<dbReference type="Proteomes" id="UP000472267">
    <property type="component" value="Chromosome 4"/>
</dbReference>
<dbReference type="GO" id="GO:0008289">
    <property type="term" value="F:lipid binding"/>
    <property type="evidence" value="ECO:0007669"/>
    <property type="project" value="InterPro"/>
</dbReference>
<dbReference type="GO" id="GO:0042157">
    <property type="term" value="P:lipoprotein metabolic process"/>
    <property type="evidence" value="ECO:0007669"/>
    <property type="project" value="InterPro"/>
</dbReference>